<dbReference type="RefSeq" id="WP_186887910.1">
    <property type="nucleotide sequence ID" value="NZ_JACONZ010000002.1"/>
</dbReference>
<feature type="transmembrane region" description="Helical" evidence="1">
    <location>
        <begin position="12"/>
        <end position="32"/>
    </location>
</feature>
<accession>A0A923I775</accession>
<evidence type="ECO:0000313" key="3">
    <source>
        <dbReference type="Proteomes" id="UP000659630"/>
    </source>
</evidence>
<keyword evidence="3" id="KW-1185">Reference proteome</keyword>
<dbReference type="AlphaFoldDB" id="A0A923I775"/>
<keyword evidence="1" id="KW-0472">Membrane</keyword>
<dbReference type="Proteomes" id="UP000659630">
    <property type="component" value="Unassembled WGS sequence"/>
</dbReference>
<protein>
    <submittedName>
        <fullName evidence="2">Uncharacterized protein</fullName>
    </submittedName>
</protein>
<name>A0A923I775_9FIRM</name>
<organism evidence="2 3">
    <name type="scientific">Anaerofilum hominis</name>
    <dbReference type="NCBI Taxonomy" id="2763016"/>
    <lineage>
        <taxon>Bacteria</taxon>
        <taxon>Bacillati</taxon>
        <taxon>Bacillota</taxon>
        <taxon>Clostridia</taxon>
        <taxon>Eubacteriales</taxon>
        <taxon>Oscillospiraceae</taxon>
        <taxon>Anaerofilum</taxon>
    </lineage>
</organism>
<evidence type="ECO:0000313" key="2">
    <source>
        <dbReference type="EMBL" id="MBC5581568.1"/>
    </source>
</evidence>
<comment type="caution">
    <text evidence="2">The sequence shown here is derived from an EMBL/GenBank/DDBJ whole genome shotgun (WGS) entry which is preliminary data.</text>
</comment>
<reference evidence="2" key="1">
    <citation type="submission" date="2020-08" db="EMBL/GenBank/DDBJ databases">
        <title>Genome public.</title>
        <authorList>
            <person name="Liu C."/>
            <person name="Sun Q."/>
        </authorList>
    </citation>
    <scope>NUCLEOTIDE SEQUENCE</scope>
    <source>
        <strain evidence="2">BX8</strain>
    </source>
</reference>
<feature type="transmembrane region" description="Helical" evidence="1">
    <location>
        <begin position="73"/>
        <end position="96"/>
    </location>
</feature>
<feature type="transmembrane region" description="Helical" evidence="1">
    <location>
        <begin position="38"/>
        <end position="61"/>
    </location>
</feature>
<evidence type="ECO:0000256" key="1">
    <source>
        <dbReference type="SAM" id="Phobius"/>
    </source>
</evidence>
<sequence>MEKQISGEKGKWAAWLPLLPAAAVVWDVAAAGGCAWQAFPALLLGAGVCILLPGCALLFALRRLTRLPEGFDLPLTLLLGSGFFAALTCVCARFGLVWPLRAVPPAVALIGFFLFRADARRTASALRQWRPRWGNALLLAALLVLYALCWETATAHPAVVGQTVLKQDFLWNIGNARSFWLGFPPQDIRFAGVRLHYHYLNELLAAGFSAACGVSAYDLLGFAWPPAFPS</sequence>
<keyword evidence="1" id="KW-0812">Transmembrane</keyword>
<gene>
    <name evidence="2" type="ORF">H8S23_08605</name>
</gene>
<keyword evidence="1" id="KW-1133">Transmembrane helix</keyword>
<feature type="transmembrane region" description="Helical" evidence="1">
    <location>
        <begin position="102"/>
        <end position="119"/>
    </location>
</feature>
<dbReference type="EMBL" id="JACONZ010000002">
    <property type="protein sequence ID" value="MBC5581568.1"/>
    <property type="molecule type" value="Genomic_DNA"/>
</dbReference>
<proteinExistence type="predicted"/>